<feature type="transmembrane region" description="Helical" evidence="2">
    <location>
        <begin position="222"/>
        <end position="243"/>
    </location>
</feature>
<dbReference type="AlphaFoldDB" id="A0A8J2RB07"/>
<proteinExistence type="predicted"/>
<comment type="caution">
    <text evidence="3">The sequence shown here is derived from an EMBL/GenBank/DDBJ whole genome shotgun (WGS) entry which is preliminary data.</text>
</comment>
<keyword evidence="2" id="KW-0812">Transmembrane</keyword>
<dbReference type="PANTHER" id="PTHR20992">
    <property type="entry name" value="AT15442P-RELATED"/>
    <property type="match status" value="1"/>
</dbReference>
<keyword evidence="4" id="KW-1185">Reference proteome</keyword>
<protein>
    <submittedName>
        <fullName evidence="3">Uncharacterized protein</fullName>
    </submittedName>
</protein>
<dbReference type="Proteomes" id="UP000789390">
    <property type="component" value="Unassembled WGS sequence"/>
</dbReference>
<dbReference type="Pfam" id="PF04087">
    <property type="entry name" value="DUF389"/>
    <property type="match status" value="1"/>
</dbReference>
<dbReference type="PANTHER" id="PTHR20992:SF9">
    <property type="entry name" value="AT15442P-RELATED"/>
    <property type="match status" value="1"/>
</dbReference>
<evidence type="ECO:0000256" key="1">
    <source>
        <dbReference type="SAM" id="MobiDB-lite"/>
    </source>
</evidence>
<name>A0A8J2RB07_9CRUS</name>
<keyword evidence="2" id="KW-0472">Membrane</keyword>
<feature type="transmembrane region" description="Helical" evidence="2">
    <location>
        <begin position="354"/>
        <end position="375"/>
    </location>
</feature>
<sequence length="656" mass="72176">MAAFFVLTVPTAAYEQQLLADHDPNVADKKLSPPAQKVKGFLGLAPVQESTLLQNRRLDTGSKSTIALESPTKDQPVDEPGQSNFISIASVLTLTLEELKVNDVVWGLSSNDKYYQVTFPSGKNDSEEILQKLRILGIGSIYDTKLSVLSCSLQYNSQESSIIDSKVDNSDVDTGHSDADTDGEKAAERGLLSKTSRNKFIQSIKSRLAVAQVVEGVRASAVLSFDFIMFVLLAGMLAAMGLVENSSVVLVASMLVSPMMGPILAGTFGTVIQDRNLQRLGVKTELIGLALCLMFGFIFGIVYSSVGNWSDGFWLKDEMVSRGQLRSLWVGVLIALPSGAGVALSVLGGNAGSLVGVAISASLLPPVVNSGLLWATALTKYVEYQISNNSSILIAPETYKITYSTNMAEEALLLGAVSLCLTLLNIFCIVFMGVIVLKIKEVTPDKEAPNTRRFWSQDIKEVRNYNKTLAGKEAKSLISQIHDEINAKLEQEDVAANGTWRNCVEQIFTDPVYQTVRMKSAYLSPEITQMTWHPIHRQSANLNSPKSIESTIKRSENQQFQRSVSVPRGAVEQNVNRVKLGTVTRERQLFTRYSHQQTPSPTRKITWNFPFQSNDSRQGRFIISRADIPVGSRRPKRVSRKEECTANLYDLHELVP</sequence>
<feature type="region of interest" description="Disordered" evidence="1">
    <location>
        <begin position="166"/>
        <end position="188"/>
    </location>
</feature>
<keyword evidence="2" id="KW-1133">Transmembrane helix</keyword>
<evidence type="ECO:0000313" key="3">
    <source>
        <dbReference type="EMBL" id="CAH0099100.1"/>
    </source>
</evidence>
<accession>A0A8J2RB07</accession>
<feature type="transmembrane region" description="Helical" evidence="2">
    <location>
        <begin position="284"/>
        <end position="306"/>
    </location>
</feature>
<evidence type="ECO:0000256" key="2">
    <source>
        <dbReference type="SAM" id="Phobius"/>
    </source>
</evidence>
<feature type="transmembrane region" description="Helical" evidence="2">
    <location>
        <begin position="326"/>
        <end position="347"/>
    </location>
</feature>
<dbReference type="OrthoDB" id="543859at2759"/>
<evidence type="ECO:0000313" key="4">
    <source>
        <dbReference type="Proteomes" id="UP000789390"/>
    </source>
</evidence>
<feature type="transmembrane region" description="Helical" evidence="2">
    <location>
        <begin position="412"/>
        <end position="437"/>
    </location>
</feature>
<gene>
    <name evidence="3" type="ORF">DGAL_LOCUS1209</name>
</gene>
<dbReference type="EMBL" id="CAKKLH010000013">
    <property type="protein sequence ID" value="CAH0099100.1"/>
    <property type="molecule type" value="Genomic_DNA"/>
</dbReference>
<dbReference type="InterPro" id="IPR005240">
    <property type="entry name" value="DUF389"/>
</dbReference>
<reference evidence="3" key="1">
    <citation type="submission" date="2021-11" db="EMBL/GenBank/DDBJ databases">
        <authorList>
            <person name="Schell T."/>
        </authorList>
    </citation>
    <scope>NUCLEOTIDE SEQUENCE</scope>
    <source>
        <strain evidence="3">M5</strain>
    </source>
</reference>
<feature type="transmembrane region" description="Helical" evidence="2">
    <location>
        <begin position="249"/>
        <end position="272"/>
    </location>
</feature>
<organism evidence="3 4">
    <name type="scientific">Daphnia galeata</name>
    <dbReference type="NCBI Taxonomy" id="27404"/>
    <lineage>
        <taxon>Eukaryota</taxon>
        <taxon>Metazoa</taxon>
        <taxon>Ecdysozoa</taxon>
        <taxon>Arthropoda</taxon>
        <taxon>Crustacea</taxon>
        <taxon>Branchiopoda</taxon>
        <taxon>Diplostraca</taxon>
        <taxon>Cladocera</taxon>
        <taxon>Anomopoda</taxon>
        <taxon>Daphniidae</taxon>
        <taxon>Daphnia</taxon>
    </lineage>
</organism>